<comment type="caution">
    <text evidence="5">The sequence shown here is derived from an EMBL/GenBank/DDBJ whole genome shotgun (WGS) entry which is preliminary data.</text>
</comment>
<dbReference type="Proteomes" id="UP001362899">
    <property type="component" value="Unassembled WGS sequence"/>
</dbReference>
<accession>A0AAV5RGT8</accession>
<comment type="similarity">
    <text evidence="3">Belongs to the PTH2 family.</text>
</comment>
<dbReference type="NCBIfam" id="NF003314">
    <property type="entry name" value="PRK04322.1"/>
    <property type="match status" value="1"/>
</dbReference>
<keyword evidence="2 5" id="KW-0378">Hydrolase</keyword>
<dbReference type="SUPFAM" id="SSF102462">
    <property type="entry name" value="Peptidyl-tRNA hydrolase II"/>
    <property type="match status" value="1"/>
</dbReference>
<name>A0AAV5RGT8_STABA</name>
<keyword evidence="6" id="KW-1185">Reference proteome</keyword>
<reference evidence="5 6" key="1">
    <citation type="journal article" date="2023" name="Elife">
        <title>Identification of key yeast species and microbe-microbe interactions impacting larval growth of Drosophila in the wild.</title>
        <authorList>
            <person name="Mure A."/>
            <person name="Sugiura Y."/>
            <person name="Maeda R."/>
            <person name="Honda K."/>
            <person name="Sakurai N."/>
            <person name="Takahashi Y."/>
            <person name="Watada M."/>
            <person name="Katoh T."/>
            <person name="Gotoh A."/>
            <person name="Gotoh Y."/>
            <person name="Taniguchi I."/>
            <person name="Nakamura K."/>
            <person name="Hayashi T."/>
            <person name="Katayama T."/>
            <person name="Uemura T."/>
            <person name="Hattori Y."/>
        </authorList>
    </citation>
    <scope>NUCLEOTIDE SEQUENCE [LARGE SCALE GENOMIC DNA]</scope>
    <source>
        <strain evidence="5 6">SB-73</strain>
    </source>
</reference>
<dbReference type="EC" id="3.1.1.29" evidence="1"/>
<dbReference type="AlphaFoldDB" id="A0AAV5RGT8"/>
<evidence type="ECO:0000313" key="5">
    <source>
        <dbReference type="EMBL" id="GMM50417.1"/>
    </source>
</evidence>
<evidence type="ECO:0000256" key="2">
    <source>
        <dbReference type="ARBA" id="ARBA00022801"/>
    </source>
</evidence>
<gene>
    <name evidence="5" type="ORF">DASB73_013750</name>
</gene>
<dbReference type="PANTHER" id="PTHR12649">
    <property type="entry name" value="PEPTIDYL-TRNA HYDROLASE 2"/>
    <property type="match status" value="1"/>
</dbReference>
<evidence type="ECO:0000313" key="6">
    <source>
        <dbReference type="Proteomes" id="UP001362899"/>
    </source>
</evidence>
<protein>
    <recommendedName>
        <fullName evidence="1">peptidyl-tRNA hydrolase</fullName>
        <ecNumber evidence="1">3.1.1.29</ecNumber>
    </recommendedName>
</protein>
<dbReference type="CDD" id="cd02430">
    <property type="entry name" value="PTH2"/>
    <property type="match status" value="1"/>
</dbReference>
<dbReference type="GO" id="GO:0005829">
    <property type="term" value="C:cytosol"/>
    <property type="evidence" value="ECO:0007669"/>
    <property type="project" value="TreeGrafter"/>
</dbReference>
<dbReference type="Gene3D" id="3.40.1490.10">
    <property type="entry name" value="Bit1"/>
    <property type="match status" value="1"/>
</dbReference>
<sequence>MQANSKKLITSILISFGSAALGYLLGYNSNLAKKSEDAEPDLEVIDQSGEEQCKMVLVVRKDLPMTKGKIAAQCAHAALACYEKAVQKTPKNVQVWKSQGQAKIALQCEGYNELQRLKVRAARIGLIAEEIVDAGRTQIEPGSTTVLGIGPGPVSLVNEVTGDLKLL</sequence>
<dbReference type="GO" id="GO:0004045">
    <property type="term" value="F:peptidyl-tRNA hydrolase activity"/>
    <property type="evidence" value="ECO:0007669"/>
    <property type="project" value="UniProtKB-EC"/>
</dbReference>
<dbReference type="EMBL" id="BTGC01000003">
    <property type="protein sequence ID" value="GMM50417.1"/>
    <property type="molecule type" value="Genomic_DNA"/>
</dbReference>
<dbReference type="InterPro" id="IPR002833">
    <property type="entry name" value="PTH2"/>
</dbReference>
<dbReference type="Pfam" id="PF01981">
    <property type="entry name" value="PTH2"/>
    <property type="match status" value="1"/>
</dbReference>
<dbReference type="PANTHER" id="PTHR12649:SF11">
    <property type="entry name" value="PEPTIDYL-TRNA HYDROLASE 2, MITOCHONDRIAL"/>
    <property type="match status" value="1"/>
</dbReference>
<organism evidence="5 6">
    <name type="scientific">Starmerella bacillaris</name>
    <name type="common">Yeast</name>
    <name type="synonym">Candida zemplinina</name>
    <dbReference type="NCBI Taxonomy" id="1247836"/>
    <lineage>
        <taxon>Eukaryota</taxon>
        <taxon>Fungi</taxon>
        <taxon>Dikarya</taxon>
        <taxon>Ascomycota</taxon>
        <taxon>Saccharomycotina</taxon>
        <taxon>Dipodascomycetes</taxon>
        <taxon>Dipodascales</taxon>
        <taxon>Trichomonascaceae</taxon>
        <taxon>Starmerella</taxon>
    </lineage>
</organism>
<evidence type="ECO:0000256" key="1">
    <source>
        <dbReference type="ARBA" id="ARBA00013260"/>
    </source>
</evidence>
<comment type="catalytic activity">
    <reaction evidence="4">
        <text>an N-acyl-L-alpha-aminoacyl-tRNA + H2O = an N-acyl-L-amino acid + a tRNA + H(+)</text>
        <dbReference type="Rhea" id="RHEA:54448"/>
        <dbReference type="Rhea" id="RHEA-COMP:10123"/>
        <dbReference type="Rhea" id="RHEA-COMP:13883"/>
        <dbReference type="ChEBI" id="CHEBI:15377"/>
        <dbReference type="ChEBI" id="CHEBI:15378"/>
        <dbReference type="ChEBI" id="CHEBI:59874"/>
        <dbReference type="ChEBI" id="CHEBI:78442"/>
        <dbReference type="ChEBI" id="CHEBI:138191"/>
        <dbReference type="EC" id="3.1.1.29"/>
    </reaction>
</comment>
<evidence type="ECO:0000256" key="4">
    <source>
        <dbReference type="ARBA" id="ARBA00048707"/>
    </source>
</evidence>
<evidence type="ECO:0000256" key="3">
    <source>
        <dbReference type="ARBA" id="ARBA00038050"/>
    </source>
</evidence>
<proteinExistence type="inferred from homology"/>
<dbReference type="NCBIfam" id="TIGR00283">
    <property type="entry name" value="arch_pth2"/>
    <property type="match status" value="1"/>
</dbReference>
<dbReference type="InterPro" id="IPR023476">
    <property type="entry name" value="Pep_tRNA_hydro_II_dom_sf"/>
</dbReference>
<dbReference type="FunFam" id="3.40.1490.10:FF:000001">
    <property type="entry name" value="Peptidyl-tRNA hydrolase 2"/>
    <property type="match status" value="1"/>
</dbReference>